<comment type="caution">
    <text evidence="1">The sequence shown here is derived from an EMBL/GenBank/DDBJ whole genome shotgun (WGS) entry which is preliminary data.</text>
</comment>
<organism evidence="1">
    <name type="scientific">marine sediment metagenome</name>
    <dbReference type="NCBI Taxonomy" id="412755"/>
    <lineage>
        <taxon>unclassified sequences</taxon>
        <taxon>metagenomes</taxon>
        <taxon>ecological metagenomes</taxon>
    </lineage>
</organism>
<protein>
    <submittedName>
        <fullName evidence="1">Uncharacterized protein</fullName>
    </submittedName>
</protein>
<dbReference type="EMBL" id="BARW01006284">
    <property type="protein sequence ID" value="GAI87613.1"/>
    <property type="molecule type" value="Genomic_DNA"/>
</dbReference>
<gene>
    <name evidence="1" type="ORF">S12H4_13200</name>
</gene>
<accession>X1S3Z6</accession>
<sequence>MSDSLFQDYQARGLNSRDDAIISKEARDTDSLTCDGEEFTDSGNLENYVVLD</sequence>
<reference evidence="1" key="1">
    <citation type="journal article" date="2014" name="Front. Microbiol.">
        <title>High frequency of phylogenetically diverse reductive dehalogenase-homologous genes in deep subseafloor sedimentary metagenomes.</title>
        <authorList>
            <person name="Kawai M."/>
            <person name="Futagami T."/>
            <person name="Toyoda A."/>
            <person name="Takaki Y."/>
            <person name="Nishi S."/>
            <person name="Hori S."/>
            <person name="Arai W."/>
            <person name="Tsubouchi T."/>
            <person name="Morono Y."/>
            <person name="Uchiyama I."/>
            <person name="Ito T."/>
            <person name="Fujiyama A."/>
            <person name="Inagaki F."/>
            <person name="Takami H."/>
        </authorList>
    </citation>
    <scope>NUCLEOTIDE SEQUENCE</scope>
    <source>
        <strain evidence="1">Expedition CK06-06</strain>
    </source>
</reference>
<evidence type="ECO:0000313" key="1">
    <source>
        <dbReference type="EMBL" id="GAI87613.1"/>
    </source>
</evidence>
<name>X1S3Z6_9ZZZZ</name>
<proteinExistence type="predicted"/>
<dbReference type="AlphaFoldDB" id="X1S3Z6"/>